<evidence type="ECO:0000313" key="12">
    <source>
        <dbReference type="EMBL" id="CAD7661473.1"/>
    </source>
</evidence>
<dbReference type="OrthoDB" id="19653at2759"/>
<dbReference type="PROSITE" id="PS00122">
    <property type="entry name" value="CARBOXYLESTERASE_B_1"/>
    <property type="match status" value="1"/>
</dbReference>
<feature type="non-terminal residue" evidence="12">
    <location>
        <position position="535"/>
    </location>
</feature>
<evidence type="ECO:0000256" key="1">
    <source>
        <dbReference type="ARBA" id="ARBA00005964"/>
    </source>
</evidence>
<feature type="active site" description="Charge relay system" evidence="8">
    <location>
        <position position="311"/>
    </location>
</feature>
<dbReference type="InterPro" id="IPR019819">
    <property type="entry name" value="Carboxylesterase_B_CS"/>
</dbReference>
<accession>A0A7R9QWW7</accession>
<evidence type="ECO:0000256" key="2">
    <source>
        <dbReference type="ARBA" id="ARBA00022487"/>
    </source>
</evidence>
<keyword evidence="5" id="KW-1015">Disulfide bond</keyword>
<dbReference type="GO" id="GO:0005886">
    <property type="term" value="C:plasma membrane"/>
    <property type="evidence" value="ECO:0007669"/>
    <property type="project" value="TreeGrafter"/>
</dbReference>
<dbReference type="PROSITE" id="PS00941">
    <property type="entry name" value="CARBOXYLESTERASE_B_2"/>
    <property type="match status" value="1"/>
</dbReference>
<dbReference type="InterPro" id="IPR050654">
    <property type="entry name" value="AChE-related_enzymes"/>
</dbReference>
<dbReference type="EC" id="3.1.1.-" evidence="9"/>
<dbReference type="GO" id="GO:0006581">
    <property type="term" value="P:acetylcholine catabolic process"/>
    <property type="evidence" value="ECO:0007669"/>
    <property type="project" value="TreeGrafter"/>
</dbReference>
<comment type="catalytic activity">
    <reaction evidence="7">
        <text>acetylcholine + H2O = choline + acetate + H(+)</text>
        <dbReference type="Rhea" id="RHEA:17561"/>
        <dbReference type="ChEBI" id="CHEBI:15354"/>
        <dbReference type="ChEBI" id="CHEBI:15355"/>
        <dbReference type="ChEBI" id="CHEBI:15377"/>
        <dbReference type="ChEBI" id="CHEBI:15378"/>
        <dbReference type="ChEBI" id="CHEBI:30089"/>
        <dbReference type="EC" id="3.1.1.7"/>
    </reaction>
</comment>
<dbReference type="EMBL" id="CAJPVJ010023785">
    <property type="protein sequence ID" value="CAG2178609.1"/>
    <property type="molecule type" value="Genomic_DNA"/>
</dbReference>
<evidence type="ECO:0000256" key="3">
    <source>
        <dbReference type="ARBA" id="ARBA00022801"/>
    </source>
</evidence>
<dbReference type="PANTHER" id="PTHR43918:SF4">
    <property type="entry name" value="CARBOXYLIC ESTER HYDROLASE"/>
    <property type="match status" value="1"/>
</dbReference>
<organism evidence="12">
    <name type="scientific">Oppiella nova</name>
    <dbReference type="NCBI Taxonomy" id="334625"/>
    <lineage>
        <taxon>Eukaryota</taxon>
        <taxon>Metazoa</taxon>
        <taxon>Ecdysozoa</taxon>
        <taxon>Arthropoda</taxon>
        <taxon>Chelicerata</taxon>
        <taxon>Arachnida</taxon>
        <taxon>Acari</taxon>
        <taxon>Acariformes</taxon>
        <taxon>Sarcoptiformes</taxon>
        <taxon>Oribatida</taxon>
        <taxon>Brachypylina</taxon>
        <taxon>Oppioidea</taxon>
        <taxon>Oppiidae</taxon>
        <taxon>Oppiella</taxon>
    </lineage>
</organism>
<dbReference type="Proteomes" id="UP000728032">
    <property type="component" value="Unassembled WGS sequence"/>
</dbReference>
<keyword evidence="13" id="KW-1185">Reference proteome</keyword>
<dbReference type="AlphaFoldDB" id="A0A7R9QWW7"/>
<evidence type="ECO:0000256" key="8">
    <source>
        <dbReference type="PIRSR" id="PIRSR600997-1"/>
    </source>
</evidence>
<feature type="non-terminal residue" evidence="12">
    <location>
        <position position="1"/>
    </location>
</feature>
<feature type="compositionally biased region" description="Basic residues" evidence="10">
    <location>
        <begin position="63"/>
        <end position="81"/>
    </location>
</feature>
<evidence type="ECO:0000259" key="11">
    <source>
        <dbReference type="Pfam" id="PF00135"/>
    </source>
</evidence>
<dbReference type="Pfam" id="PF00135">
    <property type="entry name" value="COesterase"/>
    <property type="match status" value="1"/>
</dbReference>
<dbReference type="InterPro" id="IPR029058">
    <property type="entry name" value="AB_hydrolase_fold"/>
</dbReference>
<keyword evidence="2" id="KW-0719">Serine esterase</keyword>
<dbReference type="EMBL" id="OC938610">
    <property type="protein sequence ID" value="CAD7661473.1"/>
    <property type="molecule type" value="Genomic_DNA"/>
</dbReference>
<feature type="domain" description="Carboxylesterase type B" evidence="11">
    <location>
        <begin position="1"/>
        <end position="511"/>
    </location>
</feature>
<keyword evidence="3 9" id="KW-0378">Hydrolase</keyword>
<keyword evidence="4" id="KW-0531">Neurotransmitter degradation</keyword>
<feature type="active site" description="Charge relay system" evidence="8">
    <location>
        <position position="439"/>
    </location>
</feature>
<evidence type="ECO:0000256" key="10">
    <source>
        <dbReference type="SAM" id="MobiDB-lite"/>
    </source>
</evidence>
<sequence length="535" mass="59831">FRKPVPTDSWSQPLVADKWPNPCHQPPLLVPFMQNKNLSEDCLYLNIWAPTATTMRSGVTGRKASKRRSTTSGRKTSRVSKRQSAGLKPVMFYAHGGGFTVGSSNELHYRGEALATYGDVIVVNFNYRLNTFGFLYTGTDDGPGNVGLWDHALALEWVHKNIKNFGGDPDRITIFGESAGGSTVSALILSPITRNLFKNAIMMSGSALGAQTGSADQMIQYWLQVSKSVDCVDTTSPDKFTPEVIDCLKSKDPQTLATYGSSPVFKTGDGLKQVGFYVADGEFLPKRPYEMLTSGDFRKDLNLMIGNCEDEGANLLQVFAIPLGEDPKKYDYRNPTSITYAEAYNTTKNLFSILDIKPRFNGEDVAKLYFTGLSAKSDQDVVRRSIGYAFGDYVITCPTISFAKSLYKKDPKSNVYQYYFNSKIGDWNPFCGPWMGVCHGSDVDHVFGIPFLDTKRFLDREREISQQMMNIFATFARTGKPPAQGGFDWPQYYTINGNTVAPYYEVTNYPNNITNFNLDLKYTDCEDLFKPYVEN</sequence>
<dbReference type="InterPro" id="IPR019826">
    <property type="entry name" value="Carboxylesterase_B_AS"/>
</dbReference>
<dbReference type="SUPFAM" id="SSF53474">
    <property type="entry name" value="alpha/beta-Hydrolases"/>
    <property type="match status" value="1"/>
</dbReference>
<name>A0A7R9QWW7_9ACAR</name>
<evidence type="ECO:0000313" key="13">
    <source>
        <dbReference type="Proteomes" id="UP000728032"/>
    </source>
</evidence>
<dbReference type="PRINTS" id="PR00878">
    <property type="entry name" value="CHOLNESTRASE"/>
</dbReference>
<feature type="region of interest" description="Disordered" evidence="10">
    <location>
        <begin position="58"/>
        <end position="83"/>
    </location>
</feature>
<dbReference type="GO" id="GO:0003990">
    <property type="term" value="F:acetylcholinesterase activity"/>
    <property type="evidence" value="ECO:0007669"/>
    <property type="project" value="UniProtKB-EC"/>
</dbReference>
<comment type="similarity">
    <text evidence="1 9">Belongs to the type-B carboxylesterase/lipase family.</text>
</comment>
<evidence type="ECO:0000256" key="4">
    <source>
        <dbReference type="ARBA" id="ARBA00022867"/>
    </source>
</evidence>
<evidence type="ECO:0000256" key="9">
    <source>
        <dbReference type="RuleBase" id="RU361235"/>
    </source>
</evidence>
<protein>
    <recommendedName>
        <fullName evidence="9">Carboxylic ester hydrolase</fullName>
        <ecNumber evidence="9">3.1.1.-</ecNumber>
    </recommendedName>
</protein>
<evidence type="ECO:0000256" key="5">
    <source>
        <dbReference type="ARBA" id="ARBA00023157"/>
    </source>
</evidence>
<keyword evidence="6" id="KW-0325">Glycoprotein</keyword>
<gene>
    <name evidence="12" type="ORF">ONB1V03_LOCUS18034</name>
</gene>
<dbReference type="InterPro" id="IPR000997">
    <property type="entry name" value="Cholinesterase"/>
</dbReference>
<dbReference type="Gene3D" id="3.40.50.1820">
    <property type="entry name" value="alpha/beta hydrolase"/>
    <property type="match status" value="1"/>
</dbReference>
<evidence type="ECO:0000256" key="6">
    <source>
        <dbReference type="ARBA" id="ARBA00023180"/>
    </source>
</evidence>
<evidence type="ECO:0000256" key="7">
    <source>
        <dbReference type="ARBA" id="ARBA00048484"/>
    </source>
</evidence>
<dbReference type="GO" id="GO:0019695">
    <property type="term" value="P:choline metabolic process"/>
    <property type="evidence" value="ECO:0007669"/>
    <property type="project" value="TreeGrafter"/>
</dbReference>
<dbReference type="PANTHER" id="PTHR43918">
    <property type="entry name" value="ACETYLCHOLINESTERASE"/>
    <property type="match status" value="1"/>
</dbReference>
<feature type="active site" description="Acyl-ester intermediate" evidence="8">
    <location>
        <position position="178"/>
    </location>
</feature>
<dbReference type="InterPro" id="IPR002018">
    <property type="entry name" value="CarbesteraseB"/>
</dbReference>
<proteinExistence type="inferred from homology"/>
<reference evidence="12" key="1">
    <citation type="submission" date="2020-11" db="EMBL/GenBank/DDBJ databases">
        <authorList>
            <person name="Tran Van P."/>
        </authorList>
    </citation>
    <scope>NUCLEOTIDE SEQUENCE</scope>
</reference>
<dbReference type="GO" id="GO:0005615">
    <property type="term" value="C:extracellular space"/>
    <property type="evidence" value="ECO:0007669"/>
    <property type="project" value="TreeGrafter"/>
</dbReference>